<feature type="domain" description="PH" evidence="4">
    <location>
        <begin position="1525"/>
        <end position="1676"/>
    </location>
</feature>
<feature type="compositionally biased region" description="Basic residues" evidence="1">
    <location>
        <begin position="411"/>
        <end position="420"/>
    </location>
</feature>
<feature type="compositionally biased region" description="Basic and acidic residues" evidence="1">
    <location>
        <begin position="1373"/>
        <end position="1393"/>
    </location>
</feature>
<sequence>MARPPDLDEEDTPATPNAKRKPSTTNNTPRKASASKTPNGPRTPNARRTSASKNETPARKASANANGKTPASAPTRGATRKPEPTLLGDFLLGRPSPQRQRTARRKSLEGVKMEMRAELVGRVRQPGKVKDRVKEWQKHIEKPADNDDLDEIVEVEEDSECECNEDDDRARRKDRDGKRPGRRKNHDEEKENPRSKSAVAPKKRVVSDSHWMKKAEKEKEKEKKITPPPKKGNRIPKDFLQTTAINPPVERKIEDWIGRTPVVKLRGPRVDVEKSETKNRWTNEEDSNEKPTSRNVSRQDPDDGTGVRPKEETPRSKRKSGQELDDGIGVTPSKSPTPDDGMRIKPSKDRPDDDGIRITPGPGDETPTRRSRNRPSDDGIRSKPSRENSPIERSNKGSTRRPTDHQEIRIPKQRSKKHLKPPPSESRRASSYGTSQMESEMDVVDEEIDKFSWMSPSPPENSKRRNRKSGSSAPTDDIPFGNSALSVLDLPIGAEAGTMRRPGPKRNNSFAKVPKVLKRVYTEGMKIVHDVPEPRAGPNQPPSIESWLNSTTDPFVDRPVKASPGLGVPAISSRRRSYNEDDRAERELTAERDDEREARRKGPSQKSPETDQQDGSPSSTLKDRETLPGVENSPTSPAGLKRTPATRNTASPKSARKTPLKEAIFDAFKGESAMRPNTAAPSPFDFIGLRERDLNRTPPESPARDLDPIDEDTPTQSSRRVSMSSRTRFEGPVNEPDKPLPPFPRRQAPTTGIHRLSTIASVETFNTSSSATESMTESVTKSTADTRSEVSQTTVTQNTVFTGPTASSLSRKSTKTGLKRRLTKHSDLLSVLSLPDTPQVVERSKSVRSTRSIRTTRCHLESATVQDLMRELAEDETKYMRELNTLVDGVVPVLLTSVLSKSDSAIAAGLLDADSATNSSFTKPIVDMGVALERLRSIHKRVPLDDSDDFLHWLQSAQKVYEDYLFAWRAGFEGVVVNLAPSHPNDTSGLDKMPRNAKGDVINENGEVVDVAYLLKRPLARVKYLSRVVQGLCMGKKSDFLATMSEQMQKLEGLARRRAKEEFARREDRRAYSTDSTRVRCLRTLAQMDDIKIDRSLQVVAKDTFSLELPHSSGQNIECQVDIFLRDNPEDQHDADILIVEVGHDGRFLLFPPLDKDRVSARMGDHSRQLVVQFQGITDAGVEAEIWKECFILETDDSEATRDWLEMLGTVPVPPPIVRKDLPLDSDLESEISLADASNSDIPIGERRRRAEEKTPVLKKRQRVQKKGPTTLVECLEEYSYHSELGELCILDVEVLNQARELAGLLPLTLQRKRATPARYSSSKIPAAMSGALALPEETKGHSVGRERDEANAGDYDDASLGPKVRSTSSPVSEKHSTPLRDSMRPDPEDLNKRQVSAPIRQDGAPPPPVHRNPTTLNPLKTPIIETPTPKGKPRTSSPLKYEWQPDNASLTSPSERSDSDSESDSYSSSSEDELEAVDSPIVDTPALVYRQLPPPTSLYNLPNASVAPSNSASQAPYRGAPVSRTEGNTRKTIARLSYWKDDGLRSCWTDLWPQICSIVITPGRIEAYEISAAHSSSERAGDLASSASSDLNSEIDAGIDRPLVALDLTPLVTLRQSNAVDIEIKSPTLPQSRLKCRGNVRFRTLTAQDGVFLYRAVHYARMNNAVFIKLEEERRYANFGSNAYQQAIAANTRRRFFGRQRSYRASARAPQSDVMSDQSGKSSVATALRRLSGGGLFNIARSSVDRSGPMSQSTSSSDYSGATPPGTPGSPSQAGSSVYSQMQDLGWEDIPIIFSRLVTHSKWDVLGPAFLTVSTPPPDMRPESSQNYGILKRITVTRKKLHMGSPQGPNPEPLIICDIAVGVGCFNLVARKGVVMHDWRDIRGNDGQVGVIGSTGGVSATMGKWLFQTQRGMARDWIWSLTGGLYDRSRGSIPSGYGA</sequence>
<feature type="compositionally biased region" description="Acidic residues" evidence="1">
    <location>
        <begin position="439"/>
        <end position="448"/>
    </location>
</feature>
<gene>
    <name evidence="5" type="ORF">K444DRAFT_551986</name>
</gene>
<feature type="compositionally biased region" description="Polar residues" evidence="1">
    <location>
        <begin position="542"/>
        <end position="553"/>
    </location>
</feature>
<feature type="compositionally biased region" description="Polar residues" evidence="1">
    <location>
        <begin position="1750"/>
        <end position="1760"/>
    </location>
</feature>
<dbReference type="InterPro" id="IPR056223">
    <property type="entry name" value="PH_24"/>
</dbReference>
<reference evidence="5 6" key="1">
    <citation type="submission" date="2016-04" db="EMBL/GenBank/DDBJ databases">
        <title>A degradative enzymes factory behind the ericoid mycorrhizal symbiosis.</title>
        <authorList>
            <consortium name="DOE Joint Genome Institute"/>
            <person name="Martino E."/>
            <person name="Morin E."/>
            <person name="Grelet G."/>
            <person name="Kuo A."/>
            <person name="Kohler A."/>
            <person name="Daghino S."/>
            <person name="Barry K."/>
            <person name="Choi C."/>
            <person name="Cichocki N."/>
            <person name="Clum A."/>
            <person name="Copeland A."/>
            <person name="Hainaut M."/>
            <person name="Haridas S."/>
            <person name="Labutti K."/>
            <person name="Lindquist E."/>
            <person name="Lipzen A."/>
            <person name="Khouja H.-R."/>
            <person name="Murat C."/>
            <person name="Ohm R."/>
            <person name="Olson A."/>
            <person name="Spatafora J."/>
            <person name="Veneault-Fourrey C."/>
            <person name="Henrissat B."/>
            <person name="Grigoriev I."/>
            <person name="Martin F."/>
            <person name="Perotto S."/>
        </authorList>
    </citation>
    <scope>NUCLEOTIDE SEQUENCE [LARGE SCALE GENOMIC DNA]</scope>
    <source>
        <strain evidence="5 6">E</strain>
    </source>
</reference>
<dbReference type="Pfam" id="PF24340">
    <property type="entry name" value="DH_2"/>
    <property type="match status" value="1"/>
</dbReference>
<feature type="compositionally biased region" description="Basic and acidic residues" evidence="1">
    <location>
        <begin position="1337"/>
        <end position="1351"/>
    </location>
</feature>
<feature type="region of interest" description="Disordered" evidence="1">
    <location>
        <begin position="528"/>
        <end position="745"/>
    </location>
</feature>
<feature type="compositionally biased region" description="Basic and acidic residues" evidence="1">
    <location>
        <begin position="374"/>
        <end position="410"/>
    </location>
</feature>
<dbReference type="InterPro" id="IPR056416">
    <property type="entry name" value="DH_2_fung"/>
</dbReference>
<feature type="region of interest" description="Disordered" evidence="1">
    <location>
        <begin position="767"/>
        <end position="794"/>
    </location>
</feature>
<evidence type="ECO:0000313" key="6">
    <source>
        <dbReference type="Proteomes" id="UP000235371"/>
    </source>
</evidence>
<feature type="compositionally biased region" description="Basic and acidic residues" evidence="1">
    <location>
        <begin position="128"/>
        <end position="145"/>
    </location>
</feature>
<evidence type="ECO:0000313" key="5">
    <source>
        <dbReference type="EMBL" id="PMD66817.1"/>
    </source>
</evidence>
<dbReference type="RefSeq" id="XP_024743721.1">
    <property type="nucleotide sequence ID" value="XM_024876568.1"/>
</dbReference>
<protein>
    <submittedName>
        <fullName evidence="5">Uncharacterized protein</fullName>
    </submittedName>
</protein>
<feature type="compositionally biased region" description="Basic and acidic residues" evidence="1">
    <location>
        <begin position="577"/>
        <end position="600"/>
    </location>
</feature>
<dbReference type="Proteomes" id="UP000235371">
    <property type="component" value="Unassembled WGS sequence"/>
</dbReference>
<feature type="region of interest" description="Disordered" evidence="1">
    <location>
        <begin position="1331"/>
        <end position="1481"/>
    </location>
</feature>
<feature type="compositionally biased region" description="Low complexity" evidence="1">
    <location>
        <begin position="1761"/>
        <end position="1778"/>
    </location>
</feature>
<feature type="region of interest" description="Disordered" evidence="1">
    <location>
        <begin position="1"/>
        <end position="110"/>
    </location>
</feature>
<feature type="compositionally biased region" description="Basic and acidic residues" evidence="1">
    <location>
        <begin position="168"/>
        <end position="194"/>
    </location>
</feature>
<feature type="domain" description="DBL homology" evidence="2">
    <location>
        <begin position="861"/>
        <end position="1058"/>
    </location>
</feature>
<dbReference type="Pfam" id="PF24345">
    <property type="entry name" value="PH_24"/>
    <property type="match status" value="1"/>
</dbReference>
<organism evidence="5 6">
    <name type="scientific">Hyaloscypha bicolor E</name>
    <dbReference type="NCBI Taxonomy" id="1095630"/>
    <lineage>
        <taxon>Eukaryota</taxon>
        <taxon>Fungi</taxon>
        <taxon>Dikarya</taxon>
        <taxon>Ascomycota</taxon>
        <taxon>Pezizomycotina</taxon>
        <taxon>Leotiomycetes</taxon>
        <taxon>Helotiales</taxon>
        <taxon>Hyaloscyphaceae</taxon>
        <taxon>Hyaloscypha</taxon>
        <taxon>Hyaloscypha bicolor</taxon>
    </lineage>
</organism>
<dbReference type="InParanoid" id="A0A2J6TUY1"/>
<feature type="region of interest" description="Disordered" evidence="1">
    <location>
        <begin position="1740"/>
        <end position="1779"/>
    </location>
</feature>
<feature type="compositionally biased region" description="Low complexity" evidence="1">
    <location>
        <begin position="717"/>
        <end position="726"/>
    </location>
</feature>
<dbReference type="EMBL" id="KZ613743">
    <property type="protein sequence ID" value="PMD66817.1"/>
    <property type="molecule type" value="Genomic_DNA"/>
</dbReference>
<feature type="domain" description="PH" evidence="3">
    <location>
        <begin position="1073"/>
        <end position="1215"/>
    </location>
</feature>
<dbReference type="STRING" id="1095630.A0A2J6TUY1"/>
<accession>A0A2J6TUY1</accession>
<feature type="compositionally biased region" description="Low complexity" evidence="1">
    <location>
        <begin position="1501"/>
        <end position="1517"/>
    </location>
</feature>
<feature type="region of interest" description="Disordered" evidence="1">
    <location>
        <begin position="1501"/>
        <end position="1527"/>
    </location>
</feature>
<feature type="compositionally biased region" description="Polar residues" evidence="1">
    <location>
        <begin position="429"/>
        <end position="438"/>
    </location>
</feature>
<evidence type="ECO:0000259" key="3">
    <source>
        <dbReference type="Pfam" id="PF24344"/>
    </source>
</evidence>
<feature type="region of interest" description="Disordered" evidence="1">
    <location>
        <begin position="122"/>
        <end position="483"/>
    </location>
</feature>
<feature type="compositionally biased region" description="Polar residues" evidence="1">
    <location>
        <begin position="781"/>
        <end position="794"/>
    </location>
</feature>
<dbReference type="Pfam" id="PF24344">
    <property type="entry name" value="PH_23"/>
    <property type="match status" value="1"/>
</dbReference>
<feature type="compositionally biased region" description="Low complexity" evidence="1">
    <location>
        <begin position="767"/>
        <end position="780"/>
    </location>
</feature>
<dbReference type="OrthoDB" id="5408934at2759"/>
<proteinExistence type="predicted"/>
<name>A0A2J6TUY1_9HELO</name>
<feature type="compositionally biased region" description="Basic and acidic residues" evidence="1">
    <location>
        <begin position="340"/>
        <end position="356"/>
    </location>
</feature>
<dbReference type="InterPro" id="IPR056222">
    <property type="entry name" value="PH_23"/>
</dbReference>
<feature type="compositionally biased region" description="Basic and acidic residues" evidence="1">
    <location>
        <begin position="205"/>
        <end position="225"/>
    </location>
</feature>
<evidence type="ECO:0000259" key="2">
    <source>
        <dbReference type="Pfam" id="PF24340"/>
    </source>
</evidence>
<evidence type="ECO:0000256" key="1">
    <source>
        <dbReference type="SAM" id="MobiDB-lite"/>
    </source>
</evidence>
<feature type="compositionally biased region" description="Acidic residues" evidence="1">
    <location>
        <begin position="146"/>
        <end position="167"/>
    </location>
</feature>
<dbReference type="GeneID" id="36584647"/>
<feature type="compositionally biased region" description="Basic and acidic residues" evidence="1">
    <location>
        <begin position="268"/>
        <end position="301"/>
    </location>
</feature>
<feature type="compositionally biased region" description="Polar residues" evidence="1">
    <location>
        <begin position="23"/>
        <end position="55"/>
    </location>
</feature>
<keyword evidence="6" id="KW-1185">Reference proteome</keyword>
<evidence type="ECO:0000259" key="4">
    <source>
        <dbReference type="Pfam" id="PF24345"/>
    </source>
</evidence>